<feature type="region of interest" description="Disordered" evidence="2">
    <location>
        <begin position="440"/>
        <end position="502"/>
    </location>
</feature>
<dbReference type="InterPro" id="IPR050789">
    <property type="entry name" value="Diverse_Enzym_Activities"/>
</dbReference>
<dbReference type="SUPFAM" id="SSF56601">
    <property type="entry name" value="beta-lactamase/transpeptidase-like"/>
    <property type="match status" value="1"/>
</dbReference>
<evidence type="ECO:0000313" key="4">
    <source>
        <dbReference type="EMBL" id="CAE7248960.1"/>
    </source>
</evidence>
<keyword evidence="1" id="KW-0175">Coiled coil</keyword>
<dbReference type="AlphaFoldDB" id="A0A812LSW3"/>
<organism evidence="4 5">
    <name type="scientific">Symbiodinium natans</name>
    <dbReference type="NCBI Taxonomy" id="878477"/>
    <lineage>
        <taxon>Eukaryota</taxon>
        <taxon>Sar</taxon>
        <taxon>Alveolata</taxon>
        <taxon>Dinophyceae</taxon>
        <taxon>Suessiales</taxon>
        <taxon>Symbiodiniaceae</taxon>
        <taxon>Symbiodinium</taxon>
    </lineage>
</organism>
<evidence type="ECO:0000313" key="5">
    <source>
        <dbReference type="Proteomes" id="UP000604046"/>
    </source>
</evidence>
<dbReference type="Proteomes" id="UP000604046">
    <property type="component" value="Unassembled WGS sequence"/>
</dbReference>
<dbReference type="Gene3D" id="3.40.710.10">
    <property type="entry name" value="DD-peptidase/beta-lactamase superfamily"/>
    <property type="match status" value="1"/>
</dbReference>
<accession>A0A812LSW3</accession>
<dbReference type="InterPro" id="IPR001466">
    <property type="entry name" value="Beta-lactam-related"/>
</dbReference>
<feature type="compositionally biased region" description="Basic and acidic residues" evidence="2">
    <location>
        <begin position="475"/>
        <end position="484"/>
    </location>
</feature>
<feature type="region of interest" description="Disordered" evidence="2">
    <location>
        <begin position="103"/>
        <end position="122"/>
    </location>
</feature>
<sequence>MAAMLQAEADRSRTEPVATEPVATEPVTGYRDVDEMRRLLQQRQAPQPRVPQPRVAAPRAAQQAREPVELPPATAPELQEQFVRLTQEKRELKDYAERVTRELRRYQQSRPPPEAGPEDELPLPPWATNMQMMSPLLFSYEERISELEAVIERSVSIAEQAQLLAQENDQLRTELQERTEQLRNVQLLGYGTGEPGLVDAQDQHEEVQELYRLSVEQNEALAQQNQLLKLQLERMQQTLAAGRQQAQEVYAKASENTSALAEEVQRGEALAQQRAIAEQRLDEVTSELVDQVQRQTNEINQKSFQERCALALDEEERLKADLARTQKREGEYRRQALEARNGLDERAEELHLIRKDLKELEATKQEAQQLLQTADTMDRQLIDIRQAHEDKAAQLKDREARLMELQIEKDRLKSTEEATKKQAERLEARLKEEIGTLKREKEQELQTLKSSQQKALEDLRRKLRSSEQASSEATAKAERLEKQQEWQASALERQSSAYKEEHEKLQGDYQECQQARRRLEQQLVEVNQQLAKFRNSMDSAAVDAKEQLARAAAEQASLQSQLQAAEQRLTSVQQDLQATSARALAAEEGLSKVQLELQESRLKANSEVEATKRQAEADYRRLTRQMKALQSRAQDEEQRASQLLRAQEALRLQWQSELGMEREELESQVERLRRENAAIRVRVRDGFQTLIYSMSKCIVAAAVLQLVEEGHLNLDDELAKHIPAFKNPKVLAERPDGMPDFGRLVPSRRPITIRHLLTHTSGISCGLAPVLDGPRVRSARERAWANIYAPLVDRVDNNEFKSLADWVQELATIPLVSHPGQHYGYGYSYDVLGHLIELKSGQQLEAYLCDHILRPLGMSDTSFSLRAASKTRRLSVLYRYTKSSLWGGTGKNFRLVRVDPPKQGAKSRWLGRCRLPSAGGGLSSLEGGLLSTLDDYAKFLLAVVNGGQHPISGVRVLSKAAADLMMTDLMDQLRSPSGRGPPSSARPYDSPGLGLSCIGEVQRRGAPKDQWFDGVEGVRQWGGAASCAFKYDPNNGRPILAMLVTQALPQDDGATITKFLRGIRQVIKEESV</sequence>
<gene>
    <name evidence="4" type="ORF">SNAT2548_LOCUS12099</name>
</gene>
<proteinExistence type="predicted"/>
<comment type="caution">
    <text evidence="4">The sequence shown here is derived from an EMBL/GenBank/DDBJ whole genome shotgun (WGS) entry which is preliminary data.</text>
</comment>
<evidence type="ECO:0000256" key="1">
    <source>
        <dbReference type="SAM" id="Coils"/>
    </source>
</evidence>
<feature type="coiled-coil region" evidence="1">
    <location>
        <begin position="161"/>
        <end position="188"/>
    </location>
</feature>
<feature type="domain" description="Beta-lactamase-related" evidence="3">
    <location>
        <begin position="682"/>
        <end position="1049"/>
    </location>
</feature>
<dbReference type="PANTHER" id="PTHR43283:SF3">
    <property type="entry name" value="BETA-LACTAMASE FAMILY PROTEIN (AFU_ORTHOLOGUE AFUA_5G07500)"/>
    <property type="match status" value="1"/>
</dbReference>
<dbReference type="InterPro" id="IPR012338">
    <property type="entry name" value="Beta-lactam/transpept-like"/>
</dbReference>
<dbReference type="Pfam" id="PF00144">
    <property type="entry name" value="Beta-lactamase"/>
    <property type="match status" value="1"/>
</dbReference>
<feature type="compositionally biased region" description="Polar residues" evidence="2">
    <location>
        <begin position="445"/>
        <end position="454"/>
    </location>
</feature>
<reference evidence="4" key="1">
    <citation type="submission" date="2021-02" db="EMBL/GenBank/DDBJ databases">
        <authorList>
            <person name="Dougan E. K."/>
            <person name="Rhodes N."/>
            <person name="Thang M."/>
            <person name="Chan C."/>
        </authorList>
    </citation>
    <scope>NUCLEOTIDE SEQUENCE</scope>
</reference>
<name>A0A812LSW3_9DINO</name>
<protein>
    <recommendedName>
        <fullName evidence="3">Beta-lactamase-related domain-containing protein</fullName>
    </recommendedName>
</protein>
<feature type="region of interest" description="Disordered" evidence="2">
    <location>
        <begin position="1"/>
        <end position="73"/>
    </location>
</feature>
<dbReference type="OrthoDB" id="428260at2759"/>
<dbReference type="PANTHER" id="PTHR43283">
    <property type="entry name" value="BETA-LACTAMASE-RELATED"/>
    <property type="match status" value="1"/>
</dbReference>
<dbReference type="EMBL" id="CAJNDS010001127">
    <property type="protein sequence ID" value="CAE7248960.1"/>
    <property type="molecule type" value="Genomic_DNA"/>
</dbReference>
<evidence type="ECO:0000259" key="3">
    <source>
        <dbReference type="Pfam" id="PF00144"/>
    </source>
</evidence>
<evidence type="ECO:0000256" key="2">
    <source>
        <dbReference type="SAM" id="MobiDB-lite"/>
    </source>
</evidence>
<keyword evidence="5" id="KW-1185">Reference proteome</keyword>
<feature type="compositionally biased region" description="Low complexity" evidence="2">
    <location>
        <begin position="39"/>
        <end position="65"/>
    </location>
</feature>